<keyword evidence="11" id="KW-0282">Flagellum</keyword>
<name>A0A3W0C8P9_SALER</name>
<dbReference type="GO" id="GO:0003677">
    <property type="term" value="F:DNA binding"/>
    <property type="evidence" value="ECO:0007669"/>
    <property type="project" value="UniProtKB-KW"/>
</dbReference>
<dbReference type="EMBL" id="RSMR01000027">
    <property type="protein sequence ID" value="MIK93836.1"/>
    <property type="molecule type" value="Genomic_DNA"/>
</dbReference>
<organism evidence="11">
    <name type="scientific">Salmonella enterica</name>
    <name type="common">Salmonella choleraesuis</name>
    <dbReference type="NCBI Taxonomy" id="28901"/>
    <lineage>
        <taxon>Bacteria</taxon>
        <taxon>Pseudomonadati</taxon>
        <taxon>Pseudomonadota</taxon>
        <taxon>Gammaproteobacteria</taxon>
        <taxon>Enterobacterales</taxon>
        <taxon>Enterobacteriaceae</taxon>
        <taxon>Salmonella</taxon>
    </lineage>
</organism>
<dbReference type="GO" id="GO:0044781">
    <property type="term" value="P:bacterial-type flagellum organization"/>
    <property type="evidence" value="ECO:0007669"/>
    <property type="project" value="UniProtKB-KW"/>
</dbReference>
<keyword evidence="3" id="KW-1005">Bacterial flagellum biogenesis</keyword>
<dbReference type="GO" id="GO:1902208">
    <property type="term" value="P:regulation of bacterial-type flagellum assembly"/>
    <property type="evidence" value="ECO:0007669"/>
    <property type="project" value="InterPro"/>
</dbReference>
<dbReference type="NCBIfam" id="NF009365">
    <property type="entry name" value="PRK12722.1"/>
    <property type="match status" value="1"/>
</dbReference>
<keyword evidence="11" id="KW-0969">Cilium</keyword>
<dbReference type="Proteomes" id="UP000839530">
    <property type="component" value="Unassembled WGS sequence"/>
</dbReference>
<keyword evidence="4" id="KW-0862">Zinc</keyword>
<evidence type="ECO:0000313" key="11">
    <source>
        <dbReference type="EMBL" id="MIV47280.1"/>
    </source>
</evidence>
<evidence type="ECO:0000256" key="7">
    <source>
        <dbReference type="ARBA" id="ARBA00023159"/>
    </source>
</evidence>
<sequence length="172" mass="19843">MATESLLKELHDTALAAELISLGARMQLLEHVVELSRGKMTRLYREIRGVPPPKGMLPFSADWFMSWEHNVHASLFCNICDRMREQGQDESHIRTLISAYRVYLKYTDEGTEVLSLTRVWLLMRFIDARMLCLTPCRECGGKFITYHGEPAYGYRCVMCRPPSRATKKVKVV</sequence>
<evidence type="ECO:0000256" key="6">
    <source>
        <dbReference type="ARBA" id="ARBA00023125"/>
    </source>
</evidence>
<evidence type="ECO:0000256" key="5">
    <source>
        <dbReference type="ARBA" id="ARBA00023015"/>
    </source>
</evidence>
<dbReference type="InterPro" id="IPR007944">
    <property type="entry name" value="FlhC"/>
</dbReference>
<dbReference type="Pfam" id="PF05280">
    <property type="entry name" value="FlhC"/>
    <property type="match status" value="1"/>
</dbReference>
<accession>A0A3W0C8P9</accession>
<dbReference type="SUPFAM" id="SSF160930">
    <property type="entry name" value="FlhC-like"/>
    <property type="match status" value="1"/>
</dbReference>
<keyword evidence="5" id="KW-0805">Transcription regulation</keyword>
<dbReference type="GO" id="GO:0046872">
    <property type="term" value="F:metal ion binding"/>
    <property type="evidence" value="ECO:0007669"/>
    <property type="project" value="UniProtKB-KW"/>
</dbReference>
<evidence type="ECO:0000313" key="10">
    <source>
        <dbReference type="EMBL" id="MIK93836.1"/>
    </source>
</evidence>
<evidence type="ECO:0000313" key="9">
    <source>
        <dbReference type="EMBL" id="EAA8668398.1"/>
    </source>
</evidence>
<proteinExistence type="predicted"/>
<dbReference type="AlphaFoldDB" id="A0A3W0C8P9"/>
<protein>
    <submittedName>
        <fullName evidence="11">Flagellar transcriptional regulator FlhC</fullName>
    </submittedName>
</protein>
<dbReference type="EMBL" id="AAACVH010000079">
    <property type="protein sequence ID" value="EAA8668398.1"/>
    <property type="molecule type" value="Genomic_DNA"/>
</dbReference>
<keyword evidence="2" id="KW-0479">Metal-binding</keyword>
<keyword evidence="6" id="KW-0238">DNA-binding</keyword>
<dbReference type="EMBL" id="RSUV01000046">
    <property type="protein sequence ID" value="MIV47280.1"/>
    <property type="molecule type" value="Genomic_DNA"/>
</dbReference>
<evidence type="ECO:0000256" key="8">
    <source>
        <dbReference type="ARBA" id="ARBA00023163"/>
    </source>
</evidence>
<keyword evidence="7" id="KW-0010">Activator</keyword>
<reference evidence="11" key="1">
    <citation type="submission" date="2018-07" db="EMBL/GenBank/DDBJ databases">
        <authorList>
            <consortium name="GenomeTrakr network: Whole genome sequencing for foodborne pathogen traceback"/>
        </authorList>
    </citation>
    <scope>NUCLEOTIDE SEQUENCE [LARGE SCALE GENOMIC DNA]</scope>
    <source>
        <strain evidence="11">CFSAN048114</strain>
        <strain evidence="10">FLUFL-1338</strain>
        <strain evidence="9">FLUFL-367</strain>
    </source>
</reference>
<dbReference type="Proteomes" id="UP000885283">
    <property type="component" value="Unassembled WGS sequence"/>
</dbReference>
<evidence type="ECO:0000256" key="4">
    <source>
        <dbReference type="ARBA" id="ARBA00022833"/>
    </source>
</evidence>
<dbReference type="PIRSF" id="PIRSF003159">
    <property type="entry name" value="FlhC"/>
    <property type="match status" value="1"/>
</dbReference>
<evidence type="ECO:0000256" key="2">
    <source>
        <dbReference type="ARBA" id="ARBA00022723"/>
    </source>
</evidence>
<evidence type="ECO:0000256" key="3">
    <source>
        <dbReference type="ARBA" id="ARBA00022795"/>
    </source>
</evidence>
<keyword evidence="1" id="KW-0963">Cytoplasm</keyword>
<keyword evidence="8" id="KW-0804">Transcription</keyword>
<comment type="caution">
    <text evidence="11">The sequence shown here is derived from an EMBL/GenBank/DDBJ whole genome shotgun (WGS) entry which is preliminary data.</text>
</comment>
<dbReference type="GO" id="GO:0045893">
    <property type="term" value="P:positive regulation of DNA-templated transcription"/>
    <property type="evidence" value="ECO:0007669"/>
    <property type="project" value="InterPro"/>
</dbReference>
<keyword evidence="11" id="KW-0966">Cell projection</keyword>
<gene>
    <name evidence="11" type="primary">flhC</name>
    <name evidence="11" type="ORF">A7E06_28505</name>
    <name evidence="10" type="ORF">KO51_20485</name>
    <name evidence="9" type="ORF">NL99_26465</name>
</gene>
<evidence type="ECO:0000256" key="1">
    <source>
        <dbReference type="ARBA" id="ARBA00022490"/>
    </source>
</evidence>
<dbReference type="Proteomes" id="UP000839834">
    <property type="component" value="Unassembled WGS sequence"/>
</dbReference>